<evidence type="ECO:0000313" key="2">
    <source>
        <dbReference type="Proteomes" id="UP000239434"/>
    </source>
</evidence>
<dbReference type="EMBL" id="PVBR01000013">
    <property type="protein sequence ID" value="PRD42183.1"/>
    <property type="molecule type" value="Genomic_DNA"/>
</dbReference>
<sequence length="209" mass="23509">MRNISPQVQAARSARVVEDRDFLWLVGKRRDTGAQESAGFWSDVGTINAPVVDGITGVTVVRIFTGAVSLIDISDIAMVNDVMYRTVDVKMTQLHPAVEQAVRLYDARQAEIQIWRGTYDPDTMNLIEPAAIRFVGRVDEQPIITGAEGEESTLTLRCRNHAQELDRASTDKRSDESQKLRNAGDRFYQYTSAMASRKQFWGQKKEAIK</sequence>
<reference evidence="1 2" key="1">
    <citation type="submission" date="2018-02" db="EMBL/GenBank/DDBJ databases">
        <title>The draft genome of Phyllobacterium sp. 1N-3.</title>
        <authorList>
            <person name="Liu L."/>
            <person name="Li L."/>
            <person name="Zhang X."/>
            <person name="Wang T."/>
            <person name="Liang L."/>
        </authorList>
    </citation>
    <scope>NUCLEOTIDE SEQUENCE [LARGE SCALE GENOMIC DNA]</scope>
    <source>
        <strain evidence="1 2">1N-3</strain>
    </source>
</reference>
<organism evidence="1 2">
    <name type="scientific">Phyllobacterium phragmitis</name>
    <dbReference type="NCBI Taxonomy" id="2670329"/>
    <lineage>
        <taxon>Bacteria</taxon>
        <taxon>Pseudomonadati</taxon>
        <taxon>Pseudomonadota</taxon>
        <taxon>Alphaproteobacteria</taxon>
        <taxon>Hyphomicrobiales</taxon>
        <taxon>Phyllobacteriaceae</taxon>
        <taxon>Phyllobacterium</taxon>
    </lineage>
</organism>
<accession>A0A2S9INT4</accession>
<name>A0A2S9INT4_9HYPH</name>
<gene>
    <name evidence="1" type="ORF">C5748_17105</name>
</gene>
<dbReference type="RefSeq" id="WP_105743147.1">
    <property type="nucleotide sequence ID" value="NZ_PVBR01000013.1"/>
</dbReference>
<evidence type="ECO:0000313" key="1">
    <source>
        <dbReference type="EMBL" id="PRD42183.1"/>
    </source>
</evidence>
<protein>
    <recommendedName>
        <fullName evidence="3">DUF2163 domain-containing protein</fullName>
    </recommendedName>
</protein>
<comment type="caution">
    <text evidence="1">The sequence shown here is derived from an EMBL/GenBank/DDBJ whole genome shotgun (WGS) entry which is preliminary data.</text>
</comment>
<dbReference type="AlphaFoldDB" id="A0A2S9INT4"/>
<evidence type="ECO:0008006" key="3">
    <source>
        <dbReference type="Google" id="ProtNLM"/>
    </source>
</evidence>
<keyword evidence="2" id="KW-1185">Reference proteome</keyword>
<dbReference type="Proteomes" id="UP000239434">
    <property type="component" value="Unassembled WGS sequence"/>
</dbReference>
<proteinExistence type="predicted"/>